<gene>
    <name evidence="6" type="ORF">E6C50_13095</name>
</gene>
<accession>A0A4S3ZTW1</accession>
<dbReference type="Pfam" id="PF03534">
    <property type="entry name" value="SpvB"/>
    <property type="match status" value="1"/>
</dbReference>
<evidence type="ECO:0000259" key="5">
    <source>
        <dbReference type="Pfam" id="PF12256"/>
    </source>
</evidence>
<keyword evidence="3" id="KW-0843">Virulence</keyword>
<name>A0A4S3ZTW1_9FLAO</name>
<feature type="domain" description="Insecticide toxin TcdB middle/N-terminal" evidence="5">
    <location>
        <begin position="627"/>
        <end position="788"/>
    </location>
</feature>
<dbReference type="Gene3D" id="2.180.10.10">
    <property type="entry name" value="RHS repeat-associated core"/>
    <property type="match status" value="1"/>
</dbReference>
<dbReference type="Proteomes" id="UP000307507">
    <property type="component" value="Unassembled WGS sequence"/>
</dbReference>
<feature type="domain" description="Insecticide toxin TcdB middle/C-terminal" evidence="4">
    <location>
        <begin position="826"/>
        <end position="916"/>
    </location>
</feature>
<dbReference type="InterPro" id="IPR022044">
    <property type="entry name" value="TcdB_toxin_mid/C"/>
</dbReference>
<dbReference type="InterPro" id="IPR022045">
    <property type="entry name" value="TcdB_toxin_mid/N"/>
</dbReference>
<dbReference type="InterPro" id="IPR003284">
    <property type="entry name" value="Sal_SpvB"/>
</dbReference>
<dbReference type="NCBIfam" id="TIGR03696">
    <property type="entry name" value="Rhs_assc_core"/>
    <property type="match status" value="1"/>
</dbReference>
<keyword evidence="2" id="KW-0964">Secreted</keyword>
<dbReference type="InterPro" id="IPR022385">
    <property type="entry name" value="Rhs_assc_core"/>
</dbReference>
<dbReference type="EMBL" id="SSNZ01000006">
    <property type="protein sequence ID" value="THF49172.1"/>
    <property type="molecule type" value="Genomic_DNA"/>
</dbReference>
<dbReference type="PANTHER" id="PTHR32305:SF15">
    <property type="entry name" value="PROTEIN RHSA-RELATED"/>
    <property type="match status" value="1"/>
</dbReference>
<evidence type="ECO:0000313" key="6">
    <source>
        <dbReference type="EMBL" id="THF49172.1"/>
    </source>
</evidence>
<dbReference type="InterPro" id="IPR050708">
    <property type="entry name" value="T6SS_VgrG/RHS"/>
</dbReference>
<dbReference type="InterPro" id="IPR028994">
    <property type="entry name" value="Integrin_alpha_N"/>
</dbReference>
<dbReference type="PANTHER" id="PTHR32305">
    <property type="match status" value="1"/>
</dbReference>
<organism evidence="6 7">
    <name type="scientific">Flavobacterium supellecticarium</name>
    <dbReference type="NCBI Taxonomy" id="2565924"/>
    <lineage>
        <taxon>Bacteria</taxon>
        <taxon>Pseudomonadati</taxon>
        <taxon>Bacteroidota</taxon>
        <taxon>Flavobacteriia</taxon>
        <taxon>Flavobacteriales</taxon>
        <taxon>Flavobacteriaceae</taxon>
        <taxon>Flavobacterium</taxon>
    </lineage>
</organism>
<dbReference type="OrthoDB" id="9765204at2"/>
<sequence>MNKPKNTIDTTNLKLPEGKASRSQDIKYATNLFTGASSIDFPLTIPTSRELELHFSIIYNSNNGNGLLGMGFDLNESAICIKTNENLPYYNESDKYQWNGQDIVLVDKKDSQRIVFKEQKLISFSRIEKIGTGKDVYWKVVSSNNVTSYYGKTKESRIVDKKDPAKIYKWLLSEVYDAKGNKIQYSYADFETGNNKYLIGIKYGNYFTNDKENFAYEILVNYGQFDLTLTDKSFAFKGEKLPEKRDDIIYNYRSGFLIATEYLIQNILIKHHFEEEKTKTFFAKCFSFEYIAPKDANTCSLLRDITESNLIQDADNAYSVYNFPKQTFDFGVNASLEQANLAIALEPIRFSNGEVITIPLNFVDLKKEGITGILYRNAETLYYHEALGNGMFSKSNSAIKAPNGFSDPDLPMSITSLEGNGELQIIVNDGIQSGYYPLNSSNEWDGFHAFSGNFRNDIPQYTELVDLRGNSKLDNLIITPEKLYIRESVGLKGIDFKEIIIDNTNGVEATNIEEPSTYYGFTNFFGDGLSHRIKIQHKKITVWPNLGHGKFDQKIVYAIPDLDLQSDTIDLSKRLLLADVNGNGLSDMLIIYPDHIKVFLNKGAGNFTIPINYFFGNGLTWSDDDIVQIVNFKGNGNSSLVLSKMHPHIYNADCIAGMAHYYYDFRTDEENNFQSSLLLHTINNNMGIKTIFSYKSSVQDYLNLKNSSDKWYTNLPFPTITVSEIRTIDEINQTERSSTYSYRNGYYDPDEKLFLGFGNVNEIVRDTYLSNSDSQTDSTSLLKTWFHIGQGFKEQSTTNEFYKGDKNAPNLPIIRETYLNSELFHLAGEIIRKEFYDLSDMSCPYTVENSCLKIIKSIPSTEVCQPIFRYYVDETISINYEKRADDPKVNHRFILETDDFNNTIKTCAITYPRRKPLIDEQGQLFCTAEEHLYLNQVNIEKPHFIGIELATKTFEVSGLDLPEDQYYTLDEIKKTLFLGNEFVNQIPNSRSPEKYIVQMRLLAWSKNIYWSSPKQDLEWTNERDVSEVVLLKHTAIASFDNDQVNQLLNGKINERELIQAGYIWDGKSGYWWKNSVINYYDNNPGSFFVPIRSAYDWVDKNDSLYIEQSMGYDSYKLFQVKEVNWLNAEISHKSAVKIDYRVLSPYRSIDINDNVNEILFDGWGRVSVTATYDKTKTEGDLPLSEWKHIPASSEEVIGSPKKYLQQAGSFTFYEFPQLIEGAWRPASMIAITRTTHRQPNGNNLRCAIVYNDATGHELEKRTLHTERESKTSKWIVSNAVQYNAGGKIAYTYLSRFSDSWKYQEKNNPEWHNQRSKHTYDLLQREIRIDTPKGFFSLIHILNAWETQAYDYNDTILESEYYKNGSWKSEQYEKNATEKAMLFYNTPTTIITDGLDREIMTVLSNKSYNINSGFKPLIDKSIEKLASKDIDAKDPDLLVSWQRFDSVGRVLLQADARFNEYNQEQSDGNKQYNFMHQYALGDDLEMMYSCDAGWSFGYKNVHGAMVSHWDGLAIKTTTLYDAIQRPVSIYVQTPENYDGEKVDQLVSMIKYGESVPDAKNKNLFGKLFQQFDAAGLLEIPAYTFDGYPVQELNKLRKEYKTEANWCNDNIALKEHLLEDEVFKSSTLFNAVGEKIKQCHPDKTTVEWEYDNQGHCIASFVTPNGKGERMPILLQHQTDANGHSLKIGFANGIHTKFEYDLLSSNLTQIKTYNKSLALQEQNYWYAPAELIATIENKCEKAIFYDNQLISPVTHYNYDSLYRLSASGGRKQQIIGSANANPVEMYTETFSYDKGNNMLQSRRHSKTNPYTRNYEIDQYSNRVLNYTQSEDVFTVNYNQAGYMLNTFHSGSAALKWNVSGNISAAILVKRNGANDDAEYYIYRNGTRLRKVKETYNSKGKIVHKTDKIYLGDYRQTKCDKEIRYSITMSGAGENDCVLQYQKIKHLFRRVTSELIFRFQHGDNLHSIGLETNLQGEIISYEEYNAFGETTYLLNPKNLDSTKEYRYSAQEKDDTTGLYYYGYRYYSSTICRWTRPDPAGTVDGLNLYCFVGNEPLANIDHRGLVKSLTYKPSSLGIMRSGAPRVKSSKGNDIKSINKAGLYRVHWKGNRDPKNERITSGIKISLTKRSTKPWTDEQREASNRLDRNFVHSVVGAARRKSEISHALAGSLHGPNDVLSAHPASAHQNTEALAIETGLKNNPNRSQLSLKVTHYVGSDGTLAFARHKIYHNTNKVFDHISDGKRGDIDRNEYTDLERKVSEINASTPVLEYGRSLAPVNPVKSEQTSSIGNRAFSGVLIGVSRYDGQDAIIKMGKLYKAAA</sequence>
<dbReference type="Pfam" id="PF12255">
    <property type="entry name" value="TcdB_toxin_midC"/>
    <property type="match status" value="1"/>
</dbReference>
<protein>
    <recommendedName>
        <fullName evidence="8">RHS repeat-associated core domain-containing protein</fullName>
    </recommendedName>
</protein>
<dbReference type="GO" id="GO:0005737">
    <property type="term" value="C:cytoplasm"/>
    <property type="evidence" value="ECO:0007669"/>
    <property type="project" value="InterPro"/>
</dbReference>
<reference evidence="6 7" key="1">
    <citation type="submission" date="2019-04" db="EMBL/GenBank/DDBJ databases">
        <title>Flavobacterium sp. nov. isolated from construction timber.</title>
        <authorList>
            <person name="Lin S.-Y."/>
            <person name="Chang C.-T."/>
            <person name="Young C.-C."/>
        </authorList>
    </citation>
    <scope>NUCLEOTIDE SEQUENCE [LARGE SCALE GENOMIC DNA]</scope>
    <source>
        <strain evidence="6 7">CC-CTC003</strain>
    </source>
</reference>
<dbReference type="Pfam" id="PF12256">
    <property type="entry name" value="TcdB_toxin_midN"/>
    <property type="match status" value="1"/>
</dbReference>
<evidence type="ECO:0000259" key="4">
    <source>
        <dbReference type="Pfam" id="PF12255"/>
    </source>
</evidence>
<keyword evidence="7" id="KW-1185">Reference proteome</keyword>
<comment type="subcellular location">
    <subcellularLocation>
        <location evidence="1">Secreted</location>
    </subcellularLocation>
</comment>
<comment type="caution">
    <text evidence="6">The sequence shown here is derived from an EMBL/GenBank/DDBJ whole genome shotgun (WGS) entry which is preliminary data.</text>
</comment>
<evidence type="ECO:0000256" key="1">
    <source>
        <dbReference type="ARBA" id="ARBA00004613"/>
    </source>
</evidence>
<proteinExistence type="predicted"/>
<evidence type="ECO:0000313" key="7">
    <source>
        <dbReference type="Proteomes" id="UP000307507"/>
    </source>
</evidence>
<evidence type="ECO:0000256" key="2">
    <source>
        <dbReference type="ARBA" id="ARBA00022525"/>
    </source>
</evidence>
<evidence type="ECO:0000256" key="3">
    <source>
        <dbReference type="ARBA" id="ARBA00023026"/>
    </source>
</evidence>
<dbReference type="GO" id="GO:0005576">
    <property type="term" value="C:extracellular region"/>
    <property type="evidence" value="ECO:0007669"/>
    <property type="project" value="UniProtKB-SubCell"/>
</dbReference>
<dbReference type="RefSeq" id="WP_136403680.1">
    <property type="nucleotide sequence ID" value="NZ_SSNZ01000006.1"/>
</dbReference>
<evidence type="ECO:0008006" key="8">
    <source>
        <dbReference type="Google" id="ProtNLM"/>
    </source>
</evidence>
<dbReference type="SUPFAM" id="SSF69318">
    <property type="entry name" value="Integrin alpha N-terminal domain"/>
    <property type="match status" value="1"/>
</dbReference>